<dbReference type="RefSeq" id="WP_085069090.1">
    <property type="nucleotide sequence ID" value="NZ_CP019706.1"/>
</dbReference>
<dbReference type="InterPro" id="IPR032255">
    <property type="entry name" value="HBM"/>
</dbReference>
<keyword evidence="7" id="KW-0812">Transmembrane</keyword>
<feature type="transmembrane region" description="Helical" evidence="7">
    <location>
        <begin position="288"/>
        <end position="308"/>
    </location>
</feature>
<keyword evidence="6" id="KW-0175">Coiled coil</keyword>
<evidence type="ECO:0000259" key="8">
    <source>
        <dbReference type="PROSITE" id="PS50111"/>
    </source>
</evidence>
<name>A0A1W6B442_9GAMM</name>
<evidence type="ECO:0000256" key="3">
    <source>
        <dbReference type="ARBA" id="ARBA00023224"/>
    </source>
</evidence>
<feature type="coiled-coil region" evidence="6">
    <location>
        <begin position="585"/>
        <end position="612"/>
    </location>
</feature>
<dbReference type="InterPro" id="IPR051310">
    <property type="entry name" value="MCP_chemotaxis"/>
</dbReference>
<dbReference type="KEGG" id="palh:B1H58_07405"/>
<dbReference type="Gene3D" id="6.10.340.10">
    <property type="match status" value="1"/>
</dbReference>
<feature type="domain" description="HBM" evidence="10">
    <location>
        <begin position="47"/>
        <end position="283"/>
    </location>
</feature>
<accession>A0A1W6B442</accession>
<evidence type="ECO:0000259" key="10">
    <source>
        <dbReference type="PROSITE" id="PS51753"/>
    </source>
</evidence>
<keyword evidence="7" id="KW-0472">Membrane</keyword>
<evidence type="ECO:0000313" key="11">
    <source>
        <dbReference type="EMBL" id="ARJ41865.1"/>
    </source>
</evidence>
<dbReference type="CDD" id="cd06225">
    <property type="entry name" value="HAMP"/>
    <property type="match status" value="1"/>
</dbReference>
<keyword evidence="3 5" id="KW-0807">Transducer</keyword>
<dbReference type="Proteomes" id="UP000192900">
    <property type="component" value="Chromosome"/>
</dbReference>
<feature type="transmembrane region" description="Helical" evidence="7">
    <location>
        <begin position="20"/>
        <end position="42"/>
    </location>
</feature>
<dbReference type="GO" id="GO:0007165">
    <property type="term" value="P:signal transduction"/>
    <property type="evidence" value="ECO:0007669"/>
    <property type="project" value="UniProtKB-KW"/>
</dbReference>
<dbReference type="PANTHER" id="PTHR43531">
    <property type="entry name" value="PROTEIN ICFG"/>
    <property type="match status" value="1"/>
</dbReference>
<dbReference type="SMART" id="SM01358">
    <property type="entry name" value="HBM"/>
    <property type="match status" value="1"/>
</dbReference>
<dbReference type="Pfam" id="PF00672">
    <property type="entry name" value="HAMP"/>
    <property type="match status" value="1"/>
</dbReference>
<sequence length="647" mass="69076">MSGLAALVAGFNNLSVGKKLTSGFILVLLIMVVIAGAGIKGFDNTQTDAQKQQIIVNMVQQLNVARLNRTLYQYTGESRYSTENTQALQQVKQLGQSLYQFSWHPEGKAKLDMMKQVTESYLTQRDSFVSAVNQRSALLKEMNIHTLADYGRSSEALSGQVATDAGIVLAASRLESAIQHALKAWPDFIAKPDEAQKANIVNKLSAVTQRAELLKSHLTSGETSWVAGLILDTARLSATLDSYQTAFSHQESQSAGLTAMAGKLNAAVNDLYEGQMANVTNTITQANVIMYGAAILGVLAGLIIAWRITRNITQPLRETLQVANQIAAGDLTAHIDTQRGDEPGQLMQAVGRMNQNLKEIIVQVRQGVDNVARASAEIAAGNIDLSSRTEQQSAAVVETAASMEQLTSTVKQNAENAHQASSLAQEATLNAGRGGKIVQDVVITMEEISTSSRKIADIINVINGIAFQTNILALNAAVEAARAGEQGRGFAVVAGEVRSLAQRSATAAREIEALINQAGEKVNNGSRLVSSAGQAMEDIVRSVSQVSSIMHEIAHASEEQNRGITQIGQAMTEMDTTTQQNAVLVEESSAAASSLEEQARQLEQTVAVFKTAPQSVATRSAVAQESRYVVAAKKQAAPAAACGWEQF</sequence>
<dbReference type="PROSITE" id="PS51753">
    <property type="entry name" value="HBM"/>
    <property type="match status" value="1"/>
</dbReference>
<evidence type="ECO:0000256" key="7">
    <source>
        <dbReference type="SAM" id="Phobius"/>
    </source>
</evidence>
<evidence type="ECO:0000256" key="5">
    <source>
        <dbReference type="PROSITE-ProRule" id="PRU00284"/>
    </source>
</evidence>
<protein>
    <recommendedName>
        <fullName evidence="13">Methyl-accepting chemotaxis protein</fullName>
    </recommendedName>
</protein>
<dbReference type="PROSITE" id="PS50885">
    <property type="entry name" value="HAMP"/>
    <property type="match status" value="1"/>
</dbReference>
<reference evidence="11 12" key="1">
    <citation type="submission" date="2017-02" db="EMBL/GenBank/DDBJ databases">
        <title>Complete genome sequence of the drought resistance-promoting endophyte Pantoea alhagi LTYR-11Z.</title>
        <authorList>
            <person name="Zhang L."/>
        </authorList>
    </citation>
    <scope>NUCLEOTIDE SEQUENCE [LARGE SCALE GENOMIC DNA]</scope>
    <source>
        <strain evidence="11 12">LTYR-11Z</strain>
    </source>
</reference>
<dbReference type="AlphaFoldDB" id="A0A1W6B442"/>
<dbReference type="PROSITE" id="PS50111">
    <property type="entry name" value="CHEMOTAXIS_TRANSDUC_2"/>
    <property type="match status" value="1"/>
</dbReference>
<dbReference type="CDD" id="cd11386">
    <property type="entry name" value="MCP_signal"/>
    <property type="match status" value="1"/>
</dbReference>
<dbReference type="InterPro" id="IPR004089">
    <property type="entry name" value="MCPsignal_dom"/>
</dbReference>
<dbReference type="SMART" id="SM00283">
    <property type="entry name" value="MA"/>
    <property type="match status" value="1"/>
</dbReference>
<dbReference type="EMBL" id="CP019706">
    <property type="protein sequence ID" value="ARJ41865.1"/>
    <property type="molecule type" value="Genomic_DNA"/>
</dbReference>
<evidence type="ECO:0000256" key="6">
    <source>
        <dbReference type="SAM" id="Coils"/>
    </source>
</evidence>
<keyword evidence="2" id="KW-0145">Chemotaxis</keyword>
<keyword evidence="12" id="KW-1185">Reference proteome</keyword>
<evidence type="ECO:0000256" key="1">
    <source>
        <dbReference type="ARBA" id="ARBA00004370"/>
    </source>
</evidence>
<dbReference type="GO" id="GO:0005886">
    <property type="term" value="C:plasma membrane"/>
    <property type="evidence" value="ECO:0007669"/>
    <property type="project" value="TreeGrafter"/>
</dbReference>
<organism evidence="11 12">
    <name type="scientific">Pantoea alhagi</name>
    <dbReference type="NCBI Taxonomy" id="1891675"/>
    <lineage>
        <taxon>Bacteria</taxon>
        <taxon>Pseudomonadati</taxon>
        <taxon>Pseudomonadota</taxon>
        <taxon>Gammaproteobacteria</taxon>
        <taxon>Enterobacterales</taxon>
        <taxon>Erwiniaceae</taxon>
        <taxon>Pantoea</taxon>
    </lineage>
</organism>
<dbReference type="FunFam" id="1.10.287.950:FF:000001">
    <property type="entry name" value="Methyl-accepting chemotaxis sensory transducer"/>
    <property type="match status" value="1"/>
</dbReference>
<dbReference type="PRINTS" id="PR00260">
    <property type="entry name" value="CHEMTRNSDUCR"/>
</dbReference>
<proteinExistence type="inferred from homology"/>
<dbReference type="InterPro" id="IPR004090">
    <property type="entry name" value="Chemotax_Me-accpt_rcpt"/>
</dbReference>
<dbReference type="GO" id="GO:0006935">
    <property type="term" value="P:chemotaxis"/>
    <property type="evidence" value="ECO:0007669"/>
    <property type="project" value="UniProtKB-KW"/>
</dbReference>
<evidence type="ECO:0000256" key="2">
    <source>
        <dbReference type="ARBA" id="ARBA00022500"/>
    </source>
</evidence>
<dbReference type="STRING" id="1891675.B1H58_07405"/>
<evidence type="ECO:0000259" key="9">
    <source>
        <dbReference type="PROSITE" id="PS50885"/>
    </source>
</evidence>
<dbReference type="PANTHER" id="PTHR43531:SF5">
    <property type="entry name" value="METHYL-ACCEPTING CHEMOTAXIS PROTEIN III"/>
    <property type="match status" value="1"/>
</dbReference>
<dbReference type="GO" id="GO:0004888">
    <property type="term" value="F:transmembrane signaling receptor activity"/>
    <property type="evidence" value="ECO:0007669"/>
    <property type="project" value="InterPro"/>
</dbReference>
<dbReference type="SUPFAM" id="SSF58104">
    <property type="entry name" value="Methyl-accepting chemotaxis protein (MCP) signaling domain"/>
    <property type="match status" value="1"/>
</dbReference>
<comment type="subcellular location">
    <subcellularLocation>
        <location evidence="1">Membrane</location>
    </subcellularLocation>
</comment>
<dbReference type="OrthoDB" id="6167817at2"/>
<feature type="domain" description="HAMP" evidence="9">
    <location>
        <begin position="310"/>
        <end position="362"/>
    </location>
</feature>
<dbReference type="Gene3D" id="1.10.287.950">
    <property type="entry name" value="Methyl-accepting chemotaxis protein"/>
    <property type="match status" value="1"/>
</dbReference>
<comment type="similarity">
    <text evidence="4">Belongs to the methyl-accepting chemotaxis (MCP) protein family.</text>
</comment>
<dbReference type="SMART" id="SM00304">
    <property type="entry name" value="HAMP"/>
    <property type="match status" value="1"/>
</dbReference>
<dbReference type="InterPro" id="IPR003660">
    <property type="entry name" value="HAMP_dom"/>
</dbReference>
<evidence type="ECO:0008006" key="13">
    <source>
        <dbReference type="Google" id="ProtNLM"/>
    </source>
</evidence>
<evidence type="ECO:0000256" key="4">
    <source>
        <dbReference type="ARBA" id="ARBA00029447"/>
    </source>
</evidence>
<evidence type="ECO:0000313" key="12">
    <source>
        <dbReference type="Proteomes" id="UP000192900"/>
    </source>
</evidence>
<gene>
    <name evidence="11" type="ORF">B1H58_07405</name>
</gene>
<dbReference type="Pfam" id="PF00015">
    <property type="entry name" value="MCPsignal"/>
    <property type="match status" value="1"/>
</dbReference>
<feature type="domain" description="Methyl-accepting transducer" evidence="8">
    <location>
        <begin position="367"/>
        <end position="596"/>
    </location>
</feature>
<keyword evidence="7" id="KW-1133">Transmembrane helix</keyword>